<dbReference type="InterPro" id="IPR015496">
    <property type="entry name" value="Ubiquilin"/>
</dbReference>
<dbReference type="SMART" id="SM00727">
    <property type="entry name" value="STI1"/>
    <property type="match status" value="3"/>
</dbReference>
<feature type="compositionally biased region" description="Low complexity" evidence="2">
    <location>
        <begin position="308"/>
        <end position="349"/>
    </location>
</feature>
<dbReference type="SUPFAM" id="SSF54236">
    <property type="entry name" value="Ubiquitin-like"/>
    <property type="match status" value="1"/>
</dbReference>
<dbReference type="Pfam" id="PF00240">
    <property type="entry name" value="ubiquitin"/>
    <property type="match status" value="1"/>
</dbReference>
<dbReference type="InterPro" id="IPR029071">
    <property type="entry name" value="Ubiquitin-like_domsf"/>
</dbReference>
<dbReference type="GO" id="GO:0006511">
    <property type="term" value="P:ubiquitin-dependent protein catabolic process"/>
    <property type="evidence" value="ECO:0007669"/>
    <property type="project" value="TreeGrafter"/>
</dbReference>
<dbReference type="CDD" id="cd16106">
    <property type="entry name" value="Ubl_Dsk2p_like"/>
    <property type="match status" value="1"/>
</dbReference>
<evidence type="ECO:0000256" key="2">
    <source>
        <dbReference type="SAM" id="MobiDB-lite"/>
    </source>
</evidence>
<dbReference type="InterPro" id="IPR019954">
    <property type="entry name" value="Ubiquitin_CS"/>
</dbReference>
<feature type="region of interest" description="Disordered" evidence="2">
    <location>
        <begin position="284"/>
        <end position="349"/>
    </location>
</feature>
<dbReference type="EMBL" id="JASMQC010000004">
    <property type="protein sequence ID" value="KAK1945567.1"/>
    <property type="molecule type" value="Genomic_DNA"/>
</dbReference>
<keyword evidence="6" id="KW-1185">Reference proteome</keyword>
<feature type="domain" description="UBA" evidence="3">
    <location>
        <begin position="515"/>
        <end position="548"/>
    </location>
</feature>
<dbReference type="SMART" id="SM00165">
    <property type="entry name" value="UBA"/>
    <property type="match status" value="1"/>
</dbReference>
<feature type="compositionally biased region" description="Low complexity" evidence="2">
    <location>
        <begin position="1837"/>
        <end position="1852"/>
    </location>
</feature>
<dbReference type="Gene3D" id="1.10.260.100">
    <property type="match status" value="1"/>
</dbReference>
<dbReference type="PANTHER" id="PTHR10677:SF3">
    <property type="entry name" value="FI07626P-RELATED"/>
    <property type="match status" value="1"/>
</dbReference>
<evidence type="ECO:0000259" key="3">
    <source>
        <dbReference type="PROSITE" id="PS50030"/>
    </source>
</evidence>
<accession>A0AAD9GVW3</accession>
<dbReference type="Gene3D" id="3.10.20.90">
    <property type="entry name" value="Phosphatidylinositol 3-kinase Catalytic Subunit, Chain A, domain 1"/>
    <property type="match status" value="1"/>
</dbReference>
<comment type="caution">
    <text evidence="5">The sequence shown here is derived from an EMBL/GenBank/DDBJ whole genome shotgun (WGS) entry which is preliminary data.</text>
</comment>
<gene>
    <name evidence="5" type="ORF">P3T76_002615</name>
</gene>
<dbReference type="Pfam" id="PF00627">
    <property type="entry name" value="UBA"/>
    <property type="match status" value="1"/>
</dbReference>
<feature type="coiled-coil region" evidence="1">
    <location>
        <begin position="676"/>
        <end position="703"/>
    </location>
</feature>
<dbReference type="FunFam" id="1.10.260.100:FF:000001">
    <property type="entry name" value="Ubiquilin 1"/>
    <property type="match status" value="1"/>
</dbReference>
<name>A0AAD9GVW3_9STRA</name>
<dbReference type="Gene3D" id="1.10.8.10">
    <property type="entry name" value="DNA helicase RuvA subunit, C-terminal domain"/>
    <property type="match status" value="1"/>
</dbReference>
<dbReference type="SMART" id="SM00213">
    <property type="entry name" value="UBQ"/>
    <property type="match status" value="1"/>
</dbReference>
<sequence length="2123" mass="234211">MYNVNVANFQRGSQGIEKKKNMVNLHVKTTAGKNFSVDVALDVTVLQCKEALVAPSEVPAALQRLIYKGKVLKDDQTLESYGIQAEDTIYFVKGSARPARATPAATTAPAAATTTPAPVAPAPSPAAPSAANPFNFPLFPGAGAEGTSNNLFGNMMGAGGAGGAGGMPNMQQMQQQMMENPEMVRQMMDSPMMQGILNNPDIMRNIMQSNPAMQQLMEQNPQLNHIMNDPELLRQSMEAMRNPAAMREMMRNQDTALRNIESHPEGFNALRRMYHDVQEPLMDAAASGTPAPRGPAFTMPGVAGGSSNGNSTSTTQSQSSTSTSATPAAAANPWAAPGAATGTASTGAAGAGANPWGAGMGGLGGLGGMGGMGGLGSNPEMMAQMMQSPLFQAAMNQVTSNPEQFISQMEAMNPQMATMMNANPQMRQMMSNPEFLRQAMNPQNLQAMMQMQNAMNQLRGSGLMPGLEGMNFGTGAGTGTSTTAGDANPAAAANPFAMFGGFGGTPAAPAAPAGNPEELYASQLTQLNDMGFPNRDQNIRALQATFGNTHLMHPISSLSSYKSQVKSIPHSVMEHGSARELLRASATDADAVRQYLQSIEANELDGLLDGIAPRTSKTKKKSEFLVKEDWLPLVHTLVQCEATRLRAASRIIQVLRRGSPSELESMQLLTEISLGYASALDELQELKEKVQRTQHSVKRQKLLEEIRTVLDIVFSFLEEVVKDVTPNNGKVLPQLLGLVPYFLNLSEELKNEDAGASENLAKLLELPWSCQTVPSLLDVLVEDSSLMSKESWQHLQVNVERMVTTSPEMASETMNPMIRECVLVANVTGDHKWIGIVRYLLRQLPVHLRQVAEFNLQMSFNQSPRIVALVCESIRSSKISGDGEIGSQIATPLFDEQECGATSLKIEWRDLFLLLHSLQASKPVLHHRTSSSRVATEAAVFSDIEQLAWWIIQNDFKTLSPTTNVPDSRTTGKTTEVYVRDRVELLLSFGGKQIHSRQWKALLLMDMTFFWIEQSNGTADDKMSISKSTSALMLLQAIFEMAPETRAEVLSSLFERSQKPAMKKVSHNCVHTINAVVVLTVDELIVIDCWRDYFTTIYFAIRQAVSTSKHHSRLAQFQRSLDGAHEFFHIASRLATRYKDLYNFLMIFLRKLLSTGNRSHQQFAVDMWCTWLEHQLPFNEQQEEEIISALKNSITACHGIQAWSFGRLEQVFHFGDTSTEVVATSLRKSSWEEVHRFLSREIGKFIVPKMSGFMQFGNEDSSDECDDEDSGLSRFQFTSFDGFYQQNASLDGAASIGLVFQKLLSCLIQFEKAVSQSKVSFDGLPIEGLNDKESDIKQWLVDVVSNWKYFFHWICLDSNELLNQSAQGRFCEKRAWWKLVARIYIGCGICNLAIEMLLWTQRAGDLGDRDNTRLELVAFCMDDGAISIWSLMEMEFSLHRMIHKLVSHYSNEMDTSLSKEYVRASSYGLHTVIQPEKLQILTAIKNTFGEATSNSPQERRSGISFDTVLFTLDSCWNTIGEEDPFGAVYSRDNDGRRLSEAGSVLETLLCIYIDIRDRVVAISGNFGADGDTDDMRDEPTSRLQFSLFADSISAKFPAPARQLVAPSKKAKPIVLLDGKSGEELLEHVCAAIGRTLEAMLKSSNLNSMHDVVGQVLQTIPWVEHAIDSEGLGSSRSHFMRLSHYFLSDVEKCAQQDGLTKLGVACATLSKRLRDIAAETVDWTISCSDSHALSSLAYSVMCENVVYNPRLLRLLMDICLPTHLALHIKTFVMLENKIDGIMQACGIHVAEVAASPVSTGNVCHQRSHKCVNRRKRLRQDVDERSRHGLQADSESESDASYSSDFDDQSAASSEGVGFNANSVGFKQASSSNHDRIPHLQSHASQSIAILAVLAVLDQSQATLLDAITANTNDSNPPLLPHHQDILGYIRIYELVSKAISANRDFSWDTRKAMLKILHMIELGLRIGKASGLRKGLPEFELSNICIYESSVTSALRARTWVDGVKNASRDSGTKTKVSATLLKMDIFFLQVPVTVQTWLKETTVCDETKEHLKTLVALVKEKIAPTEQAHGNHGKAKSRQRLLGVVPIVRKRRKRLRSRHPIIDAFLNEEDGRDAFADLEDFIE</sequence>
<dbReference type="InterPro" id="IPR000626">
    <property type="entry name" value="Ubiquitin-like_dom"/>
</dbReference>
<dbReference type="GO" id="GO:0005829">
    <property type="term" value="C:cytosol"/>
    <property type="evidence" value="ECO:0007669"/>
    <property type="project" value="TreeGrafter"/>
</dbReference>
<evidence type="ECO:0000256" key="1">
    <source>
        <dbReference type="SAM" id="Coils"/>
    </source>
</evidence>
<dbReference type="InterPro" id="IPR015940">
    <property type="entry name" value="UBA"/>
</dbReference>
<evidence type="ECO:0000313" key="5">
    <source>
        <dbReference type="EMBL" id="KAK1945567.1"/>
    </source>
</evidence>
<dbReference type="Proteomes" id="UP001259832">
    <property type="component" value="Unassembled WGS sequence"/>
</dbReference>
<dbReference type="PROSITE" id="PS50030">
    <property type="entry name" value="UBA"/>
    <property type="match status" value="1"/>
</dbReference>
<dbReference type="InterPro" id="IPR006636">
    <property type="entry name" value="STI1_HS-bd"/>
</dbReference>
<dbReference type="SUPFAM" id="SSF46934">
    <property type="entry name" value="UBA-like"/>
    <property type="match status" value="1"/>
</dbReference>
<dbReference type="PROSITE" id="PS00299">
    <property type="entry name" value="UBIQUITIN_1"/>
    <property type="match status" value="1"/>
</dbReference>
<feature type="region of interest" description="Disordered" evidence="2">
    <location>
        <begin position="1813"/>
        <end position="1852"/>
    </location>
</feature>
<feature type="domain" description="Ubiquitin-like" evidence="4">
    <location>
        <begin position="23"/>
        <end position="92"/>
    </location>
</feature>
<feature type="region of interest" description="Disordered" evidence="2">
    <location>
        <begin position="102"/>
        <end position="127"/>
    </location>
</feature>
<proteinExistence type="predicted"/>
<dbReference type="Pfam" id="PF23195">
    <property type="entry name" value="UBQLN1"/>
    <property type="match status" value="2"/>
</dbReference>
<dbReference type="PROSITE" id="PS50053">
    <property type="entry name" value="UBIQUITIN_2"/>
    <property type="match status" value="1"/>
</dbReference>
<organism evidence="5 6">
    <name type="scientific">Phytophthora citrophthora</name>
    <dbReference type="NCBI Taxonomy" id="4793"/>
    <lineage>
        <taxon>Eukaryota</taxon>
        <taxon>Sar</taxon>
        <taxon>Stramenopiles</taxon>
        <taxon>Oomycota</taxon>
        <taxon>Peronosporomycetes</taxon>
        <taxon>Peronosporales</taxon>
        <taxon>Peronosporaceae</taxon>
        <taxon>Phytophthora</taxon>
    </lineage>
</organism>
<evidence type="ECO:0000259" key="4">
    <source>
        <dbReference type="PROSITE" id="PS50053"/>
    </source>
</evidence>
<dbReference type="GO" id="GO:0031593">
    <property type="term" value="F:polyubiquitin modification-dependent protein binding"/>
    <property type="evidence" value="ECO:0007669"/>
    <property type="project" value="TreeGrafter"/>
</dbReference>
<protein>
    <submittedName>
        <fullName evidence="5">Ubiquitin domain-containing protein DSK2b</fullName>
    </submittedName>
</protein>
<dbReference type="CDD" id="cd14399">
    <property type="entry name" value="UBA_PLICs"/>
    <property type="match status" value="1"/>
</dbReference>
<evidence type="ECO:0000313" key="6">
    <source>
        <dbReference type="Proteomes" id="UP001259832"/>
    </source>
</evidence>
<dbReference type="InterPro" id="IPR009060">
    <property type="entry name" value="UBA-like_sf"/>
</dbReference>
<dbReference type="PANTHER" id="PTHR10677">
    <property type="entry name" value="UBIQUILIN"/>
    <property type="match status" value="1"/>
</dbReference>
<feature type="compositionally biased region" description="Low complexity" evidence="2">
    <location>
        <begin position="102"/>
        <end position="117"/>
    </location>
</feature>
<keyword evidence="1" id="KW-0175">Coiled coil</keyword>
<reference evidence="5" key="1">
    <citation type="submission" date="2023-08" db="EMBL/GenBank/DDBJ databases">
        <title>Reference Genome Resource for the Citrus Pathogen Phytophthora citrophthora.</title>
        <authorList>
            <person name="Moller H."/>
            <person name="Coetzee B."/>
            <person name="Rose L.J."/>
            <person name="Van Niekerk J.M."/>
        </authorList>
    </citation>
    <scope>NUCLEOTIDE SEQUENCE</scope>
    <source>
        <strain evidence="5">STE-U-9442</strain>
    </source>
</reference>